<dbReference type="InterPro" id="IPR008457">
    <property type="entry name" value="Cu-R_CopD_dom"/>
</dbReference>
<evidence type="ECO:0000256" key="8">
    <source>
        <dbReference type="ARBA" id="ARBA00023136"/>
    </source>
</evidence>
<evidence type="ECO:0000256" key="7">
    <source>
        <dbReference type="ARBA" id="ARBA00023008"/>
    </source>
</evidence>
<evidence type="ECO:0000256" key="9">
    <source>
        <dbReference type="SAM" id="Phobius"/>
    </source>
</evidence>
<evidence type="ECO:0000259" key="11">
    <source>
        <dbReference type="Pfam" id="PF05425"/>
    </source>
</evidence>
<keyword evidence="6 9" id="KW-1133">Transmembrane helix</keyword>
<keyword evidence="4" id="KW-0479">Metal-binding</keyword>
<keyword evidence="5" id="KW-0732">Signal</keyword>
<organism evidence="12 13">
    <name type="scientific">Kribbella koreensis</name>
    <dbReference type="NCBI Taxonomy" id="57909"/>
    <lineage>
        <taxon>Bacteria</taxon>
        <taxon>Bacillati</taxon>
        <taxon>Actinomycetota</taxon>
        <taxon>Actinomycetes</taxon>
        <taxon>Propionibacteriales</taxon>
        <taxon>Kribbellaceae</taxon>
        <taxon>Kribbella</taxon>
    </lineage>
</organism>
<dbReference type="InterPro" id="IPR032694">
    <property type="entry name" value="CopC/D"/>
</dbReference>
<keyword evidence="8 9" id="KW-0472">Membrane</keyword>
<feature type="transmembrane region" description="Helical" evidence="9">
    <location>
        <begin position="151"/>
        <end position="172"/>
    </location>
</feature>
<dbReference type="InterPro" id="IPR014756">
    <property type="entry name" value="Ig_E-set"/>
</dbReference>
<keyword evidence="13" id="KW-1185">Reference proteome</keyword>
<accession>A0ABN1PI99</accession>
<name>A0ABN1PI99_9ACTN</name>
<dbReference type="InterPro" id="IPR014755">
    <property type="entry name" value="Cu-Rt/internalin_Ig-like"/>
</dbReference>
<dbReference type="Pfam" id="PF05425">
    <property type="entry name" value="CopD"/>
    <property type="match status" value="1"/>
</dbReference>
<evidence type="ECO:0000313" key="12">
    <source>
        <dbReference type="EMBL" id="GAA0927978.1"/>
    </source>
</evidence>
<feature type="transmembrane region" description="Helical" evidence="9">
    <location>
        <begin position="396"/>
        <end position="414"/>
    </location>
</feature>
<dbReference type="InterPro" id="IPR007348">
    <property type="entry name" value="CopC_dom"/>
</dbReference>
<reference evidence="12 13" key="1">
    <citation type="journal article" date="2019" name="Int. J. Syst. Evol. Microbiol.">
        <title>The Global Catalogue of Microorganisms (GCM) 10K type strain sequencing project: providing services to taxonomists for standard genome sequencing and annotation.</title>
        <authorList>
            <consortium name="The Broad Institute Genomics Platform"/>
            <consortium name="The Broad Institute Genome Sequencing Center for Infectious Disease"/>
            <person name="Wu L."/>
            <person name="Ma J."/>
        </authorList>
    </citation>
    <scope>NUCLEOTIDE SEQUENCE [LARGE SCALE GENOMIC DNA]</scope>
    <source>
        <strain evidence="12 13">JCM 10977</strain>
    </source>
</reference>
<evidence type="ECO:0000256" key="3">
    <source>
        <dbReference type="ARBA" id="ARBA00022692"/>
    </source>
</evidence>
<dbReference type="Proteomes" id="UP001500542">
    <property type="component" value="Unassembled WGS sequence"/>
</dbReference>
<dbReference type="Gene3D" id="2.60.40.1220">
    <property type="match status" value="1"/>
</dbReference>
<comment type="caution">
    <text evidence="12">The sequence shown here is derived from an EMBL/GenBank/DDBJ whole genome shotgun (WGS) entry which is preliminary data.</text>
</comment>
<gene>
    <name evidence="12" type="ORF">GCM10009554_09240</name>
</gene>
<evidence type="ECO:0000259" key="10">
    <source>
        <dbReference type="Pfam" id="PF04234"/>
    </source>
</evidence>
<feature type="transmembrane region" description="Helical" evidence="9">
    <location>
        <begin position="363"/>
        <end position="384"/>
    </location>
</feature>
<feature type="domain" description="CopC" evidence="10">
    <location>
        <begin position="32"/>
        <end position="130"/>
    </location>
</feature>
<evidence type="ECO:0000256" key="1">
    <source>
        <dbReference type="ARBA" id="ARBA00004651"/>
    </source>
</evidence>
<dbReference type="Pfam" id="PF04234">
    <property type="entry name" value="CopC"/>
    <property type="match status" value="1"/>
</dbReference>
<keyword evidence="7" id="KW-0186">Copper</keyword>
<evidence type="ECO:0000256" key="4">
    <source>
        <dbReference type="ARBA" id="ARBA00022723"/>
    </source>
</evidence>
<evidence type="ECO:0000256" key="6">
    <source>
        <dbReference type="ARBA" id="ARBA00022989"/>
    </source>
</evidence>
<feature type="domain" description="Copper resistance protein D" evidence="11">
    <location>
        <begin position="320"/>
        <end position="413"/>
    </location>
</feature>
<proteinExistence type="predicted"/>
<feature type="transmembrane region" description="Helical" evidence="9">
    <location>
        <begin position="253"/>
        <end position="274"/>
    </location>
</feature>
<dbReference type="PANTHER" id="PTHR34820:SF4">
    <property type="entry name" value="INNER MEMBRANE PROTEIN YEBZ"/>
    <property type="match status" value="1"/>
</dbReference>
<feature type="transmembrane region" description="Helical" evidence="9">
    <location>
        <begin position="319"/>
        <end position="343"/>
    </location>
</feature>
<dbReference type="SUPFAM" id="SSF81296">
    <property type="entry name" value="E set domains"/>
    <property type="match status" value="1"/>
</dbReference>
<evidence type="ECO:0000256" key="5">
    <source>
        <dbReference type="ARBA" id="ARBA00022729"/>
    </source>
</evidence>
<dbReference type="RefSeq" id="WP_343965099.1">
    <property type="nucleotide sequence ID" value="NZ_BAAAHK010000003.1"/>
</dbReference>
<feature type="transmembrane region" description="Helical" evidence="9">
    <location>
        <begin position="193"/>
        <end position="212"/>
    </location>
</feature>
<evidence type="ECO:0000313" key="13">
    <source>
        <dbReference type="Proteomes" id="UP001500542"/>
    </source>
</evidence>
<keyword evidence="3 9" id="KW-0812">Transmembrane</keyword>
<protein>
    <submittedName>
        <fullName evidence="12">Copper resistance CopC/CopD family protein</fullName>
    </submittedName>
</protein>
<comment type="subcellular location">
    <subcellularLocation>
        <location evidence="1">Cell membrane</location>
        <topology evidence="1">Multi-pass membrane protein</topology>
    </subcellularLocation>
</comment>
<feature type="transmembrane region" description="Helical" evidence="9">
    <location>
        <begin position="560"/>
        <end position="579"/>
    </location>
</feature>
<dbReference type="PANTHER" id="PTHR34820">
    <property type="entry name" value="INNER MEMBRANE PROTEIN YEBZ"/>
    <property type="match status" value="1"/>
</dbReference>
<sequence length="605" mass="62582">MSATSARLRRLAGLLLLVGVLVTWSPQTASAHAYLTSTSPADGSSLSVAPTRLRLAFSETVVPAATQIDVVAEDGKHYPVSDVRVVGEGGEEPSEVLATLPTLPKGAYRVSWQTLSADDLHRTAGVLVFGIGHAVAAAGLDEPVPAPGEVVLRWLVFGALALALGGALMGRLARRQAATAGAGWSRMAQRGELAGGCAGAVGALLLLGYQTSKAGSTELLSSSYGLRWGLREAGFLLLVGAAVGRRYRGRGPVLVLGAALVALGSALTGHSGAGQGVLPTRVVADAIHLTAAATWAGAVLVGLWFAWSARDRRPRLELLAVLRAFGLPAAACVSLIIASGIYLTSGVVGSVDAALVTFYGRALLLKIGVFAVIGVLGLTNHFRLRRTAGAALRRSALAAEAGFAVVVLGLAAVITSGQPAVEPQLVKDPAAEVVPLQDSRVADLQQTLAVRPNLPGRNLVMVDVFDTRRPAPAPVQQVTVAVVDADGTDSPPVRAERLADGRWSAAVVLNSSGAARVEVTVRRPGLPDAVHAYNWAVGGANASARTALVSTAPIKKELTMLWFAVTILLVGGWWVAMLVRLRRVSRRDTVVVSSPPDRSPADVAG</sequence>
<evidence type="ECO:0000256" key="2">
    <source>
        <dbReference type="ARBA" id="ARBA00022475"/>
    </source>
</evidence>
<feature type="transmembrane region" description="Helical" evidence="9">
    <location>
        <begin position="286"/>
        <end position="307"/>
    </location>
</feature>
<dbReference type="EMBL" id="BAAAHK010000003">
    <property type="protein sequence ID" value="GAA0927978.1"/>
    <property type="molecule type" value="Genomic_DNA"/>
</dbReference>
<keyword evidence="2" id="KW-1003">Cell membrane</keyword>
<feature type="transmembrane region" description="Helical" evidence="9">
    <location>
        <begin position="224"/>
        <end position="244"/>
    </location>
</feature>